<evidence type="ECO:0000313" key="2">
    <source>
        <dbReference type="Proteomes" id="UP001620460"/>
    </source>
</evidence>
<evidence type="ECO:0000313" key="1">
    <source>
        <dbReference type="EMBL" id="MFK2906055.1"/>
    </source>
</evidence>
<keyword evidence="2" id="KW-1185">Reference proteome</keyword>
<dbReference type="RefSeq" id="WP_404636042.1">
    <property type="nucleotide sequence ID" value="NZ_JADIKM010000006.1"/>
</dbReference>
<sequence length="136" mass="16135">MKYAELQKIMSHSNREDWLIHGNRMFVYKDDVLFTIELTEINERLVLSHEESYPRVTAAFRYAGSLIEYWPLLQTYNRPYSELLPDPRLFFAQGEPREPFNPKRLEAVRAIFNKPDQHEAFDQAVTNIVFALEQGR</sequence>
<reference evidence="1 2" key="1">
    <citation type="submission" date="2020-10" db="EMBL/GenBank/DDBJ databases">
        <title>Phylogeny of dyella-like bacteria.</title>
        <authorList>
            <person name="Fu J."/>
        </authorList>
    </citation>
    <scope>NUCLEOTIDE SEQUENCE [LARGE SCALE GENOMIC DNA]</scope>
    <source>
        <strain evidence="1 2">Gsoil3046</strain>
    </source>
</reference>
<gene>
    <name evidence="1" type="ORF">ISP17_19000</name>
</gene>
<name>A0ABW8K0N1_9GAMM</name>
<proteinExistence type="predicted"/>
<organism evidence="1 2">
    <name type="scientific">Dyella ginsengisoli</name>
    <dbReference type="NCBI Taxonomy" id="363848"/>
    <lineage>
        <taxon>Bacteria</taxon>
        <taxon>Pseudomonadati</taxon>
        <taxon>Pseudomonadota</taxon>
        <taxon>Gammaproteobacteria</taxon>
        <taxon>Lysobacterales</taxon>
        <taxon>Rhodanobacteraceae</taxon>
        <taxon>Dyella</taxon>
    </lineage>
</organism>
<comment type="caution">
    <text evidence="1">The sequence shown here is derived from an EMBL/GenBank/DDBJ whole genome shotgun (WGS) entry which is preliminary data.</text>
</comment>
<accession>A0ABW8K0N1</accession>
<dbReference type="EMBL" id="JADIKM010000006">
    <property type="protein sequence ID" value="MFK2906055.1"/>
    <property type="molecule type" value="Genomic_DNA"/>
</dbReference>
<dbReference type="Proteomes" id="UP001620460">
    <property type="component" value="Unassembled WGS sequence"/>
</dbReference>
<protein>
    <submittedName>
        <fullName evidence="1">Uncharacterized protein</fullName>
    </submittedName>
</protein>